<evidence type="ECO:0000256" key="3">
    <source>
        <dbReference type="SAM" id="MobiDB-lite"/>
    </source>
</evidence>
<name>A0ABD3NT01_9STRA</name>
<feature type="region of interest" description="Disordered" evidence="3">
    <location>
        <begin position="1110"/>
        <end position="1147"/>
    </location>
</feature>
<feature type="region of interest" description="Disordered" evidence="3">
    <location>
        <begin position="589"/>
        <end position="675"/>
    </location>
</feature>
<feature type="compositionally biased region" description="Polar residues" evidence="3">
    <location>
        <begin position="283"/>
        <end position="292"/>
    </location>
</feature>
<feature type="region of interest" description="Disordered" evidence="3">
    <location>
        <begin position="524"/>
        <end position="548"/>
    </location>
</feature>
<feature type="compositionally biased region" description="Basic residues" evidence="3">
    <location>
        <begin position="143"/>
        <end position="154"/>
    </location>
</feature>
<feature type="compositionally biased region" description="Low complexity" evidence="3">
    <location>
        <begin position="1128"/>
        <end position="1140"/>
    </location>
</feature>
<feature type="region of interest" description="Disordered" evidence="3">
    <location>
        <begin position="131"/>
        <end position="216"/>
    </location>
</feature>
<dbReference type="InterPro" id="IPR006887">
    <property type="entry name" value="P4R3-like_central_dom"/>
</dbReference>
<feature type="compositionally biased region" description="Low complexity" evidence="3">
    <location>
        <begin position="332"/>
        <end position="348"/>
    </location>
</feature>
<dbReference type="Pfam" id="PF04802">
    <property type="entry name" value="PP4R3"/>
    <property type="match status" value="3"/>
</dbReference>
<dbReference type="InterPro" id="IPR011993">
    <property type="entry name" value="PH-like_dom_sf"/>
</dbReference>
<accession>A0ABD3NT01</accession>
<comment type="subcellular location">
    <subcellularLocation>
        <location evidence="1">Nucleus</location>
    </subcellularLocation>
</comment>
<feature type="region of interest" description="Disordered" evidence="3">
    <location>
        <begin position="1270"/>
        <end position="1321"/>
    </location>
</feature>
<feature type="compositionally biased region" description="Low complexity" evidence="3">
    <location>
        <begin position="1292"/>
        <end position="1307"/>
    </location>
</feature>
<dbReference type="Proteomes" id="UP001530315">
    <property type="component" value="Unassembled WGS sequence"/>
</dbReference>
<evidence type="ECO:0000313" key="6">
    <source>
        <dbReference type="Proteomes" id="UP001530315"/>
    </source>
</evidence>
<evidence type="ECO:0000259" key="4">
    <source>
        <dbReference type="Pfam" id="PF04802"/>
    </source>
</evidence>
<feature type="compositionally biased region" description="Low complexity" evidence="3">
    <location>
        <begin position="293"/>
        <end position="320"/>
    </location>
</feature>
<feature type="region of interest" description="Disordered" evidence="3">
    <location>
        <begin position="745"/>
        <end position="764"/>
    </location>
</feature>
<feature type="compositionally biased region" description="Low complexity" evidence="3">
    <location>
        <begin position="536"/>
        <end position="548"/>
    </location>
</feature>
<feature type="compositionally biased region" description="Low complexity" evidence="3">
    <location>
        <begin position="834"/>
        <end position="849"/>
    </location>
</feature>
<feature type="compositionally biased region" description="Basic and acidic residues" evidence="3">
    <location>
        <begin position="258"/>
        <end position="273"/>
    </location>
</feature>
<dbReference type="PANTHER" id="PTHR23318:SF0">
    <property type="entry name" value="SERINE_THREONINE-PROTEIN PHOSPHATASE 4 REGULATORY SUBUNIT 3"/>
    <property type="match status" value="1"/>
</dbReference>
<keyword evidence="2" id="KW-0539">Nucleus</keyword>
<comment type="caution">
    <text evidence="5">The sequence shown here is derived from an EMBL/GenBank/DDBJ whole genome shotgun (WGS) entry which is preliminary data.</text>
</comment>
<feature type="compositionally biased region" description="Acidic residues" evidence="3">
    <location>
        <begin position="798"/>
        <end position="808"/>
    </location>
</feature>
<feature type="domain" description="Serine/threonine-protein phosphatase 4 regulatory subunit 3-like central" evidence="4">
    <location>
        <begin position="1454"/>
        <end position="1871"/>
    </location>
</feature>
<keyword evidence="6" id="KW-1185">Reference proteome</keyword>
<feature type="compositionally biased region" description="Basic and acidic residues" evidence="3">
    <location>
        <begin position="621"/>
        <end position="637"/>
    </location>
</feature>
<gene>
    <name evidence="5" type="ORF">ACHAW5_005438</name>
</gene>
<protein>
    <recommendedName>
        <fullName evidence="4">Serine/threonine-protein phosphatase 4 regulatory subunit 3-like central domain-containing protein</fullName>
    </recommendedName>
</protein>
<proteinExistence type="predicted"/>
<organism evidence="5 6">
    <name type="scientific">Stephanodiscus triporus</name>
    <dbReference type="NCBI Taxonomy" id="2934178"/>
    <lineage>
        <taxon>Eukaryota</taxon>
        <taxon>Sar</taxon>
        <taxon>Stramenopiles</taxon>
        <taxon>Ochrophyta</taxon>
        <taxon>Bacillariophyta</taxon>
        <taxon>Coscinodiscophyceae</taxon>
        <taxon>Thalassiosirophycidae</taxon>
        <taxon>Stephanodiscales</taxon>
        <taxon>Stephanodiscaceae</taxon>
        <taxon>Stephanodiscus</taxon>
    </lineage>
</organism>
<dbReference type="PANTHER" id="PTHR23318">
    <property type="entry name" value="ATP SYNTHASE GAMMA-RELATED"/>
    <property type="match status" value="1"/>
</dbReference>
<evidence type="ECO:0000313" key="5">
    <source>
        <dbReference type="EMBL" id="KAL3778417.1"/>
    </source>
</evidence>
<feature type="domain" description="Serine/threonine-protein phosphatase 4 regulatory subunit 3-like central" evidence="4">
    <location>
        <begin position="1154"/>
        <end position="1376"/>
    </location>
</feature>
<dbReference type="InterPro" id="IPR051137">
    <property type="entry name" value="PP4R3-like"/>
</dbReference>
<feature type="region of interest" description="Disordered" evidence="3">
    <location>
        <begin position="1597"/>
        <end position="1616"/>
    </location>
</feature>
<evidence type="ECO:0000256" key="1">
    <source>
        <dbReference type="ARBA" id="ARBA00004123"/>
    </source>
</evidence>
<reference evidence="5 6" key="1">
    <citation type="submission" date="2024-10" db="EMBL/GenBank/DDBJ databases">
        <title>Updated reference genomes for cyclostephanoid diatoms.</title>
        <authorList>
            <person name="Roberts W.R."/>
            <person name="Alverson A.J."/>
        </authorList>
    </citation>
    <scope>NUCLEOTIDE SEQUENCE [LARGE SCALE GENOMIC DNA]</scope>
    <source>
        <strain evidence="5 6">AJA276-08</strain>
    </source>
</reference>
<feature type="compositionally biased region" description="Pro residues" evidence="3">
    <location>
        <begin position="1282"/>
        <end position="1291"/>
    </location>
</feature>
<feature type="domain" description="Serine/threonine-protein phosphatase 4 regulatory subunit 3-like central" evidence="4">
    <location>
        <begin position="1043"/>
        <end position="1110"/>
    </location>
</feature>
<sequence>MTTTESTLSVVGVAAEAMTVEIEEGYGEAASLSKTSTEKIDVDKEINSSLGGGVRAEARAILFDPEEKNGMGGDVGTAVERGFSGEDKINSSGLGERNLHTIAITTATAVDATPDAGSVGKVIHLKLLPATPSSSSSSVLHHSDKRPKKRKKTRSIQSFADFEDENDSRKTQMLSLELLGGEGDGGRTATISGVEEKEDDEKVEGVGGGGGGCESLITSMMSSNKKCAYSADGDDGDVEKKEGLNRHGNSSPSMRPHAPPERDMSPLPQREEDASVGGRLPRSSPNASITTSQQQLHQQQYAQQQLQSRFHSGSSSNSTSHADQKAQGSSMPLRQQQRQLQRQLQQQQPPGWRVKLYRLNADGSWDDCGTGRIQFYYARPHQRQPPPSLSHKSQQLQPQMIMGSSGGDETMSNTSASSIHFLTPSTTSSSSAGWIFRELGEPMLCMRAEVSQQQQQQEVQNDDALENIMPSSTMGSNSSNDVTPGRQKVLLRTRVILLHDASSSAYQCQGGNIITWCEPGNNSNTSGMSQKENDDTSTSSQSPLSSSVTLGGGGVDLALSFQDNAGCKDIWQHITNVQARAREILLLSSSSTSSPSINSNHHQEETGDMGGEAGAPIRDSSLSRDLHHHEQRQHDHMQNSPPKQTSPPPHSPLQHSHHSHSFLHNSPNSPDHDAVEDCQLSSLVSFPLGVGGVMKPSTLFDATSSSFRGNGGHSQHDRHHIMHGNNHATAASNNNINKVNSLLLDHHSSSGDNEPGSYLSSPSSSKEDLMTVYLAASAAATVPSSSDAVAAAAAPPCQDDDASDDDNEGPQPLTHHQHQNHLAPIAIPNDNDGNNVNLHQNQHQPQQQHGFSNTMHYFTNSLTNDNSNNDCQKSNNNININNFPQRGRRHLPSNNPTWNDLSSLRDYINNFQLNQGGGGIGVGSGGGYQQMMNASLMQREELLIYLASNDCANLRKLLYLFHDICGSGSSSNEDDSENDEVGGGNSSVVQFTNTFAQESSNSEGIHLTSLTSPNDDGDNGNDVKRMKIRQRRQEKKDSDDNYARLLANIIKSILLLNDPEIIEYVTSDAPTFELLCAVLEYDPDLRERASHVEFLRRHARFRTVIRIDDDGDSDEDASDNKHDDKGNDSNSSSNHDSANSTNKNNEYNEYGGRRLIANIHRLFRVNYLRDTILRPTMDESNLSTLVSLGQFMMCDIIRGVLAVRRRQEKERSASNMEEEQDSWKDNSDMEVKCEDDAGINSDGCEDGDSYLVRIIRMLGREVHAIQSMKWREKEDKDSSTAQPPPRPPSPFTPHSASAPSMESSQSMTLWKQHVAPRDSSLPSRMIRRSGCLMFLNELFNMARMALQQHEKDDFIETTATMLIPLSTPLLADDDKSQKQFDGTENSVSVIAVGEGADNDDIIVDGRSSSVKDDDVVATDVNCESQKNSILPHPNTAAMTRSSPSLSPHAKIHFNLLSLLSAVLSDPTTDATERGAALDILGVISMHDPGLIRKYCLEYYAASVTRQHNIVRPKPNELGEVILACPTDDLMLSLMYIMATENDAGLSLQTSEIIRIILDTESTGGEQQCTQVQGVSLLSATGGDGFLDEEYGLNAGQLFGNPSNEDGSQTSSGVGGGGATSIELEQNSFLALFYDRYVYWLVASFNYVILVPRLVPPSLFGNETTSSGMRQESKHRTTTATIPGCNKDDYLPSLLRPIEPCPVRASFTLEIIIFCVRAHIHRMKFFMLRTRSLGIILKTLRQIEGPKFVSGPSLPSGVRCLKLASLKLFRSVLSVKDEFYHRHIIQHDLFSPVFDLFRDRSTSVGDNLLSSAILEICDFICLENIKSLIDYIVTKHLTKNNSASSVDANNPSLEDIANPYVETFKQLRKMYNENNTKSDHKEGGPSMIDGNLIVNGNYDGIQLTGGEKIILNEKALEDQVSTNSLWCLSSLTVKTHGGSFLPLASIILQRKFRQADDDDSYFNDDDDAIEEINNGATFSITPVENGGCSKTSEE</sequence>
<feature type="region of interest" description="Disordered" evidence="3">
    <location>
        <begin position="999"/>
        <end position="1039"/>
    </location>
</feature>
<evidence type="ECO:0000256" key="2">
    <source>
        <dbReference type="ARBA" id="ARBA00023242"/>
    </source>
</evidence>
<feature type="region of interest" description="Disordered" evidence="3">
    <location>
        <begin position="228"/>
        <end position="348"/>
    </location>
</feature>
<feature type="compositionally biased region" description="Basic and acidic residues" evidence="3">
    <location>
        <begin position="1118"/>
        <end position="1127"/>
    </location>
</feature>
<feature type="compositionally biased region" description="Low complexity" evidence="3">
    <location>
        <begin position="589"/>
        <end position="599"/>
    </location>
</feature>
<dbReference type="Gene3D" id="2.30.29.30">
    <property type="entry name" value="Pleckstrin-homology domain (PH domain)/Phosphotyrosine-binding domain (PTB)"/>
    <property type="match status" value="1"/>
</dbReference>
<feature type="region of interest" description="Disordered" evidence="3">
    <location>
        <begin position="790"/>
        <end position="849"/>
    </location>
</feature>
<feature type="compositionally biased region" description="Polar residues" evidence="3">
    <location>
        <begin position="999"/>
        <end position="1014"/>
    </location>
</feature>
<dbReference type="GO" id="GO:0005634">
    <property type="term" value="C:nucleus"/>
    <property type="evidence" value="ECO:0007669"/>
    <property type="project" value="UniProtKB-SubCell"/>
</dbReference>
<dbReference type="EMBL" id="JALLAZ020001218">
    <property type="protein sequence ID" value="KAL3778417.1"/>
    <property type="molecule type" value="Genomic_DNA"/>
</dbReference>